<evidence type="ECO:0000256" key="1">
    <source>
        <dbReference type="SAM" id="MobiDB-lite"/>
    </source>
</evidence>
<dbReference type="EMBL" id="JAKNFS010000002">
    <property type="protein sequence ID" value="MCG4764239.1"/>
    <property type="molecule type" value="Genomic_DNA"/>
</dbReference>
<dbReference type="RefSeq" id="WP_158555021.1">
    <property type="nucleotide sequence ID" value="NZ_CABJFB010000007.1"/>
</dbReference>
<proteinExistence type="predicted"/>
<reference evidence="3" key="4">
    <citation type="submission" date="2022-01" db="EMBL/GenBank/DDBJ databases">
        <title>Collection of gut derived symbiotic bacterial strains cultured from healthy donors.</title>
        <authorList>
            <person name="Lin H."/>
            <person name="Kohout C."/>
            <person name="Waligurski E."/>
            <person name="Pamer E.G."/>
        </authorList>
    </citation>
    <scope>NUCLEOTIDE SEQUENCE</scope>
    <source>
        <strain evidence="3">DFI.5.49</strain>
    </source>
</reference>
<evidence type="ECO:0000313" key="5">
    <source>
        <dbReference type="Proteomes" id="UP000737612"/>
    </source>
</evidence>
<dbReference type="Proteomes" id="UP000737612">
    <property type="component" value="Unassembled WGS sequence"/>
</dbReference>
<gene>
    <name evidence="4" type="ORF">G5B05_07805</name>
    <name evidence="2" type="ORF">JTJ23_15295</name>
    <name evidence="3" type="ORF">L0N21_01685</name>
</gene>
<evidence type="ECO:0000313" key="2">
    <source>
        <dbReference type="EMBL" id="MBN2954916.1"/>
    </source>
</evidence>
<accession>A0A938ZDB4</accession>
<keyword evidence="6" id="KW-1185">Reference proteome</keyword>
<dbReference type="EMBL" id="JAFHBD010000070">
    <property type="protein sequence ID" value="MBN2954916.1"/>
    <property type="molecule type" value="Genomic_DNA"/>
</dbReference>
<dbReference type="AlphaFoldDB" id="A0A938ZDB4"/>
<comment type="caution">
    <text evidence="2">The sequence shown here is derived from an EMBL/GenBank/DDBJ whole genome shotgun (WGS) entry which is preliminary data.</text>
</comment>
<evidence type="ECO:0000313" key="3">
    <source>
        <dbReference type="EMBL" id="MCG4764239.1"/>
    </source>
</evidence>
<feature type="region of interest" description="Disordered" evidence="1">
    <location>
        <begin position="1"/>
        <end position="49"/>
    </location>
</feature>
<evidence type="ECO:0000313" key="6">
    <source>
        <dbReference type="Proteomes" id="UP000768180"/>
    </source>
</evidence>
<reference evidence="4 6" key="1">
    <citation type="journal article" date="2020" name="Cell Host Microbe">
        <title>Functional and Genomic Variation between Human-Derived Isolates of Lachnospiraceae Reveals Inter- and Intra-Species Diversity.</title>
        <authorList>
            <person name="Sorbara M.T."/>
            <person name="Littmann E.R."/>
            <person name="Fontana E."/>
            <person name="Moody T.U."/>
            <person name="Kohout C.E."/>
            <person name="Gjonbalaj M."/>
            <person name="Eaton V."/>
            <person name="Seok R."/>
            <person name="Leiner I.M."/>
            <person name="Pamer E.G."/>
        </authorList>
    </citation>
    <scope>NUCLEOTIDE SEQUENCE [LARGE SCALE GENOMIC DNA]</scope>
    <source>
        <strain evidence="4 6">MSK.14.54</strain>
    </source>
</reference>
<evidence type="ECO:0000313" key="4">
    <source>
        <dbReference type="EMBL" id="NSE16310.1"/>
    </source>
</evidence>
<name>A0A938ZDB4_9FIRM</name>
<protein>
    <submittedName>
        <fullName evidence="2">Uncharacterized protein</fullName>
    </submittedName>
</protein>
<dbReference type="Proteomes" id="UP000768180">
    <property type="component" value="Unassembled WGS sequence"/>
</dbReference>
<reference evidence="2" key="3">
    <citation type="submission" date="2021-02" db="EMBL/GenBank/DDBJ databases">
        <title>Metagenome-assembled genomes from human diarrheal sample B26.</title>
        <authorList>
            <person name="Ateba T.P."/>
            <person name="Alayande K.A."/>
            <person name="Mwanza M."/>
        </authorList>
    </citation>
    <scope>NUCLEOTIDE SEQUENCE</scope>
    <source>
        <strain evidence="2">06WH</strain>
    </source>
</reference>
<dbReference type="Proteomes" id="UP001199915">
    <property type="component" value="Unassembled WGS sequence"/>
</dbReference>
<reference evidence="4" key="2">
    <citation type="submission" date="2020-02" db="EMBL/GenBank/DDBJ databases">
        <authorList>
            <person name="Littmann E."/>
            <person name="Sorbara M."/>
        </authorList>
    </citation>
    <scope>NUCLEOTIDE SEQUENCE</scope>
    <source>
        <strain evidence="4">MSK.14.54</strain>
    </source>
</reference>
<dbReference type="EMBL" id="JAAITQ010000011">
    <property type="protein sequence ID" value="NSE16310.1"/>
    <property type="molecule type" value="Genomic_DNA"/>
</dbReference>
<organism evidence="2 5">
    <name type="scientific">Fusicatenibacter saccharivorans</name>
    <dbReference type="NCBI Taxonomy" id="1150298"/>
    <lineage>
        <taxon>Bacteria</taxon>
        <taxon>Bacillati</taxon>
        <taxon>Bacillota</taxon>
        <taxon>Clostridia</taxon>
        <taxon>Lachnospirales</taxon>
        <taxon>Lachnospiraceae</taxon>
        <taxon>Fusicatenibacter</taxon>
    </lineage>
</organism>
<dbReference type="GeneID" id="79856886"/>
<sequence length="49" mass="5517">MKKAVKETPYAESDRKPMSPTESISMEETYNGEHSGAGLLNMRSEQEIK</sequence>